<evidence type="ECO:0008006" key="4">
    <source>
        <dbReference type="Google" id="ProtNLM"/>
    </source>
</evidence>
<dbReference type="AlphaFoldDB" id="A0A1M4ZQ85"/>
<reference evidence="3" key="1">
    <citation type="submission" date="2016-11" db="EMBL/GenBank/DDBJ databases">
        <authorList>
            <person name="Varghese N."/>
            <person name="Submissions S."/>
        </authorList>
    </citation>
    <scope>NUCLEOTIDE SEQUENCE [LARGE SCALE GENOMIC DNA]</scope>
    <source>
        <strain evidence="3">DSM 10124</strain>
    </source>
</reference>
<dbReference type="EMBL" id="FQVG01000042">
    <property type="protein sequence ID" value="SHF20181.1"/>
    <property type="molecule type" value="Genomic_DNA"/>
</dbReference>
<keyword evidence="3" id="KW-1185">Reference proteome</keyword>
<feature type="transmembrane region" description="Helical" evidence="1">
    <location>
        <begin position="244"/>
        <end position="267"/>
    </location>
</feature>
<evidence type="ECO:0000313" key="3">
    <source>
        <dbReference type="Proteomes" id="UP000184423"/>
    </source>
</evidence>
<evidence type="ECO:0000313" key="2">
    <source>
        <dbReference type="EMBL" id="SHF20181.1"/>
    </source>
</evidence>
<gene>
    <name evidence="2" type="ORF">SAMN02746091_01979</name>
</gene>
<feature type="transmembrane region" description="Helical" evidence="1">
    <location>
        <begin position="7"/>
        <end position="29"/>
    </location>
</feature>
<proteinExistence type="predicted"/>
<name>A0A1M4ZQ85_9CLOT</name>
<protein>
    <recommendedName>
        <fullName evidence="4">Cache domain-containing protein</fullName>
    </recommendedName>
</protein>
<dbReference type="Proteomes" id="UP000184423">
    <property type="component" value="Unassembled WGS sequence"/>
</dbReference>
<keyword evidence="1" id="KW-0472">Membrane</keyword>
<organism evidence="2 3">
    <name type="scientific">Caloramator proteoclasticus DSM 10124</name>
    <dbReference type="NCBI Taxonomy" id="1121262"/>
    <lineage>
        <taxon>Bacteria</taxon>
        <taxon>Bacillati</taxon>
        <taxon>Bacillota</taxon>
        <taxon>Clostridia</taxon>
        <taxon>Eubacteriales</taxon>
        <taxon>Clostridiaceae</taxon>
        <taxon>Caloramator</taxon>
    </lineage>
</organism>
<accession>A0A1M4ZQ85</accession>
<sequence length="317" mass="37489">MKKSIRFFVITLIMISSLVPLLTFAFLFFNNTFNFFISNDKRNIQSVLEKEKKYIERFVEVNIKDVKLVATSDNVKTLKREEIIDVFKRVMNVRDDFQKMKFIKKNGEVLEVHRDGRIREYKKAQLDYFDKYAIEHGDIAFYTNEEDNTAYMCFASNFLIGQEVYATCIAYMPTDTVDFFTHNINLDAIAEIYIMDSRDKFLIKKADKNFNQNPEIMLPIKNSDWTLVADINNQYFKDILYKNILLKIIVFLVFIIISIIPIANYIANQVQEVIGEIIDSIDNKKRIEGKNIFFYKIYEFSRLKSQINKFFGYINKG</sequence>
<keyword evidence="1" id="KW-0812">Transmembrane</keyword>
<evidence type="ECO:0000256" key="1">
    <source>
        <dbReference type="SAM" id="Phobius"/>
    </source>
</evidence>
<dbReference type="RefSeq" id="WP_027309484.1">
    <property type="nucleotide sequence ID" value="NZ_FQVG01000042.1"/>
</dbReference>
<keyword evidence="1" id="KW-1133">Transmembrane helix</keyword>